<dbReference type="EMBL" id="AUZI01000007">
    <property type="protein sequence ID" value="KID50165.1"/>
    <property type="molecule type" value="Genomic_DNA"/>
</dbReference>
<dbReference type="GO" id="GO:0046872">
    <property type="term" value="F:metal ion binding"/>
    <property type="evidence" value="ECO:0007669"/>
    <property type="project" value="UniProtKB-KW"/>
</dbReference>
<reference evidence="2 3" key="1">
    <citation type="submission" date="2013-08" db="EMBL/GenBank/DDBJ databases">
        <title>An opportunistic ruminal bacterium that causes liver abscesses in cattle.</title>
        <authorList>
            <person name="Benahmed F.H."/>
            <person name="Rasmussen M."/>
            <person name="Harbottle H."/>
            <person name="Soppet D."/>
            <person name="Nagaraja T.G."/>
            <person name="Davidson M."/>
        </authorList>
    </citation>
    <scope>NUCLEOTIDE SEQUENCE [LARGE SCALE GENOMIC DNA]</scope>
    <source>
        <strain evidence="2 3">B35</strain>
    </source>
</reference>
<protein>
    <submittedName>
        <fullName evidence="2">4-hydroxyphenylpyruvate dioxygenase</fullName>
    </submittedName>
</protein>
<keyword evidence="2" id="KW-0223">Dioxygenase</keyword>
<dbReference type="InterPro" id="IPR051785">
    <property type="entry name" value="MMCE/EMCE_epimerase"/>
</dbReference>
<name>A0A017H5C4_9FUSO</name>
<evidence type="ECO:0000313" key="2">
    <source>
        <dbReference type="EMBL" id="KID50165.1"/>
    </source>
</evidence>
<dbReference type="Proteomes" id="UP000031184">
    <property type="component" value="Unassembled WGS sequence"/>
</dbReference>
<dbReference type="Pfam" id="PF13669">
    <property type="entry name" value="Glyoxalase_4"/>
    <property type="match status" value="1"/>
</dbReference>
<dbReference type="InterPro" id="IPR037523">
    <property type="entry name" value="VOC_core"/>
</dbReference>
<keyword evidence="2" id="KW-0560">Oxidoreductase</keyword>
<keyword evidence="1" id="KW-0479">Metal-binding</keyword>
<proteinExistence type="predicted"/>
<dbReference type="SUPFAM" id="SSF54593">
    <property type="entry name" value="Glyoxalase/Bleomycin resistance protein/Dihydroxybiphenyl dioxygenase"/>
    <property type="match status" value="1"/>
</dbReference>
<evidence type="ECO:0000256" key="1">
    <source>
        <dbReference type="ARBA" id="ARBA00022723"/>
    </source>
</evidence>
<comment type="caution">
    <text evidence="2">The sequence shown here is derived from an EMBL/GenBank/DDBJ whole genome shotgun (WGS) entry which is preliminary data.</text>
</comment>
<dbReference type="GO" id="GO:0046491">
    <property type="term" value="P:L-methylmalonyl-CoA metabolic process"/>
    <property type="evidence" value="ECO:0007669"/>
    <property type="project" value="TreeGrafter"/>
</dbReference>
<evidence type="ECO:0000313" key="3">
    <source>
        <dbReference type="Proteomes" id="UP000031184"/>
    </source>
</evidence>
<dbReference type="GeneID" id="75076470"/>
<dbReference type="GO" id="GO:0004493">
    <property type="term" value="F:methylmalonyl-CoA epimerase activity"/>
    <property type="evidence" value="ECO:0007669"/>
    <property type="project" value="TreeGrafter"/>
</dbReference>
<dbReference type="PANTHER" id="PTHR43048">
    <property type="entry name" value="METHYLMALONYL-COA EPIMERASE"/>
    <property type="match status" value="1"/>
</dbReference>
<gene>
    <name evidence="2" type="ORF">C095_00560</name>
</gene>
<dbReference type="Gene3D" id="3.10.180.10">
    <property type="entry name" value="2,3-Dihydroxybiphenyl 1,2-Dioxygenase, domain 1"/>
    <property type="match status" value="1"/>
</dbReference>
<dbReference type="PATRIC" id="fig|1226633.4.peg.103"/>
<dbReference type="PROSITE" id="PS51819">
    <property type="entry name" value="VOC"/>
    <property type="match status" value="1"/>
</dbReference>
<dbReference type="InterPro" id="IPR029068">
    <property type="entry name" value="Glyas_Bleomycin-R_OHBP_Dase"/>
</dbReference>
<organism evidence="2 3">
    <name type="scientific">Fusobacterium necrophorum subsp. funduliforme B35</name>
    <dbReference type="NCBI Taxonomy" id="1226633"/>
    <lineage>
        <taxon>Bacteria</taxon>
        <taxon>Fusobacteriati</taxon>
        <taxon>Fusobacteriota</taxon>
        <taxon>Fusobacteriia</taxon>
        <taxon>Fusobacteriales</taxon>
        <taxon>Fusobacteriaceae</taxon>
        <taxon>Fusobacterium</taxon>
    </lineage>
</organism>
<dbReference type="PANTHER" id="PTHR43048:SF3">
    <property type="entry name" value="METHYLMALONYL-COA EPIMERASE, MITOCHONDRIAL"/>
    <property type="match status" value="1"/>
</dbReference>
<accession>A0A017H5C4</accession>
<dbReference type="AlphaFoldDB" id="A0A017H5C4"/>
<dbReference type="RefSeq" id="WP_005955780.1">
    <property type="nucleotide sequence ID" value="NZ_AOJP01000009.1"/>
</dbReference>
<sequence length="146" mass="16787">MEKDLRPMRMHHVGIITPTMEKAEEFLERWGLEIDYRGYVKAYKADLIFTKYGDNSSPIELIIPNEGSVLKSFNQGNGGIAHIAFEVDDIEAWRTHFEGKGMKMLEREAVEGTEDIIVNFLRPKYNDGILVELVQTVGPINREFKK</sequence>
<keyword evidence="2" id="KW-0670">Pyruvate</keyword>
<dbReference type="OrthoDB" id="9788468at2"/>
<dbReference type="GO" id="GO:0051213">
    <property type="term" value="F:dioxygenase activity"/>
    <property type="evidence" value="ECO:0007669"/>
    <property type="project" value="UniProtKB-KW"/>
</dbReference>